<keyword evidence="3" id="KW-0520">NAD</keyword>
<dbReference type="InterPro" id="IPR050134">
    <property type="entry name" value="NAD-dep_sirtuin_deacylases"/>
</dbReference>
<proteinExistence type="predicted"/>
<dbReference type="RefSeq" id="WP_204498082.1">
    <property type="nucleotide sequence ID" value="NZ_JAFBDR010000004.1"/>
</dbReference>
<dbReference type="PANTHER" id="PTHR11085">
    <property type="entry name" value="NAD-DEPENDENT PROTEIN DEACYLASE SIRTUIN-5, MITOCHONDRIAL-RELATED"/>
    <property type="match status" value="1"/>
</dbReference>
<dbReference type="Gene3D" id="3.40.50.1220">
    <property type="entry name" value="TPP-binding domain"/>
    <property type="match status" value="1"/>
</dbReference>
<dbReference type="Gene3D" id="3.30.1600.10">
    <property type="entry name" value="SIR2/SIRT2 'Small Domain"/>
    <property type="match status" value="1"/>
</dbReference>
<feature type="binding site" evidence="4">
    <location>
        <position position="149"/>
    </location>
    <ligand>
        <name>Zn(2+)</name>
        <dbReference type="ChEBI" id="CHEBI:29105"/>
    </ligand>
</feature>
<dbReference type="NCBIfam" id="NF001754">
    <property type="entry name" value="PRK00481.1-4"/>
    <property type="match status" value="1"/>
</dbReference>
<organism evidence="6 7">
    <name type="scientific">Aquibacillus albus</name>
    <dbReference type="NCBI Taxonomy" id="1168171"/>
    <lineage>
        <taxon>Bacteria</taxon>
        <taxon>Bacillati</taxon>
        <taxon>Bacillota</taxon>
        <taxon>Bacilli</taxon>
        <taxon>Bacillales</taxon>
        <taxon>Bacillaceae</taxon>
        <taxon>Aquibacillus</taxon>
    </lineage>
</organism>
<keyword evidence="2" id="KW-0808">Transferase</keyword>
<dbReference type="Pfam" id="PF02146">
    <property type="entry name" value="SIR2"/>
    <property type="match status" value="1"/>
</dbReference>
<keyword evidence="7" id="KW-1185">Reference proteome</keyword>
<comment type="caution">
    <text evidence="6">The sequence shown here is derived from an EMBL/GenBank/DDBJ whole genome shotgun (WGS) entry which is preliminary data.</text>
</comment>
<feature type="domain" description="Deacetylase sirtuin-type" evidence="5">
    <location>
        <begin position="1"/>
        <end position="246"/>
    </location>
</feature>
<dbReference type="SUPFAM" id="SSF52467">
    <property type="entry name" value="DHS-like NAD/FAD-binding domain"/>
    <property type="match status" value="1"/>
</dbReference>
<evidence type="ECO:0000256" key="2">
    <source>
        <dbReference type="ARBA" id="ARBA00022679"/>
    </source>
</evidence>
<evidence type="ECO:0000313" key="7">
    <source>
        <dbReference type="Proteomes" id="UP001296943"/>
    </source>
</evidence>
<evidence type="ECO:0000259" key="5">
    <source>
        <dbReference type="PROSITE" id="PS50305"/>
    </source>
</evidence>
<dbReference type="CDD" id="cd01407">
    <property type="entry name" value="SIR2-fam"/>
    <property type="match status" value="1"/>
</dbReference>
<evidence type="ECO:0000313" key="6">
    <source>
        <dbReference type="EMBL" id="MBM7570675.1"/>
    </source>
</evidence>
<dbReference type="InterPro" id="IPR026591">
    <property type="entry name" value="Sirtuin_cat_small_dom_sf"/>
</dbReference>
<evidence type="ECO:0000256" key="1">
    <source>
        <dbReference type="ARBA" id="ARBA00012928"/>
    </source>
</evidence>
<reference evidence="6 7" key="1">
    <citation type="submission" date="2021-01" db="EMBL/GenBank/DDBJ databases">
        <title>Genomic Encyclopedia of Type Strains, Phase IV (KMG-IV): sequencing the most valuable type-strain genomes for metagenomic binning, comparative biology and taxonomic classification.</title>
        <authorList>
            <person name="Goeker M."/>
        </authorList>
    </citation>
    <scope>NUCLEOTIDE SEQUENCE [LARGE SCALE GENOMIC DNA]</scope>
    <source>
        <strain evidence="6 7">DSM 23711</strain>
    </source>
</reference>
<dbReference type="PANTHER" id="PTHR11085:SF4">
    <property type="entry name" value="NAD-DEPENDENT PROTEIN DEACYLASE"/>
    <property type="match status" value="1"/>
</dbReference>
<dbReference type="PROSITE" id="PS50305">
    <property type="entry name" value="SIRTUIN"/>
    <property type="match status" value="1"/>
</dbReference>
<accession>A0ABS2MYC0</accession>
<feature type="active site" description="Proton acceptor" evidence="4">
    <location>
        <position position="121"/>
    </location>
</feature>
<keyword evidence="4" id="KW-0862">Zinc</keyword>
<feature type="binding site" evidence="4">
    <location>
        <position position="154"/>
    </location>
    <ligand>
        <name>Zn(2+)</name>
        <dbReference type="ChEBI" id="CHEBI:29105"/>
    </ligand>
</feature>
<feature type="binding site" evidence="4">
    <location>
        <position position="129"/>
    </location>
    <ligand>
        <name>Zn(2+)</name>
        <dbReference type="ChEBI" id="CHEBI:29105"/>
    </ligand>
</feature>
<feature type="binding site" evidence="4">
    <location>
        <position position="132"/>
    </location>
    <ligand>
        <name>Zn(2+)</name>
        <dbReference type="ChEBI" id="CHEBI:29105"/>
    </ligand>
</feature>
<gene>
    <name evidence="6" type="ORF">JOC48_001153</name>
</gene>
<dbReference type="InterPro" id="IPR029035">
    <property type="entry name" value="DHS-like_NAD/FAD-binding_dom"/>
</dbReference>
<dbReference type="InterPro" id="IPR003000">
    <property type="entry name" value="Sirtuin"/>
</dbReference>
<sequence length="246" mass="27930">MQLIKALADKLNQAETITCLTGAGVSTASGIPDFRSTNGYWKEGKSREYYMSREYFFHDPEDFWNKYKDIFRLKLLKNFEPNNVHLFLKQLEKNHKKVHIVTQNVDGLHRAAGSKSIIEYHGNLNTASCPRCGASYSLDYVMQEKIPVCNQKACEDILKPDIVLFGDPITEHGNAESVIQQSDFILVMGTSLLVSPFNLLPSFAMMECNIPGAIINRDATEMDALFEFVIHDDLVRVTNQLKNYVK</sequence>
<dbReference type="EMBL" id="JAFBDR010000004">
    <property type="protein sequence ID" value="MBM7570675.1"/>
    <property type="molecule type" value="Genomic_DNA"/>
</dbReference>
<keyword evidence="4" id="KW-0479">Metal-binding</keyword>
<dbReference type="Proteomes" id="UP001296943">
    <property type="component" value="Unassembled WGS sequence"/>
</dbReference>
<name>A0ABS2MYC0_9BACI</name>
<dbReference type="InterPro" id="IPR026590">
    <property type="entry name" value="Ssirtuin_cat_dom"/>
</dbReference>
<dbReference type="EC" id="2.3.1.286" evidence="1"/>
<evidence type="ECO:0000256" key="3">
    <source>
        <dbReference type="ARBA" id="ARBA00023027"/>
    </source>
</evidence>
<evidence type="ECO:0000256" key="4">
    <source>
        <dbReference type="PROSITE-ProRule" id="PRU00236"/>
    </source>
</evidence>
<protein>
    <recommendedName>
        <fullName evidence="1">protein acetyllysine N-acetyltransferase</fullName>
        <ecNumber evidence="1">2.3.1.286</ecNumber>
    </recommendedName>
</protein>